<evidence type="ECO:0000313" key="2">
    <source>
        <dbReference type="Proteomes" id="UP000054279"/>
    </source>
</evidence>
<sequence>MKQCKYSAQIIIFSPINKNEKKAVVIPLPGKPHSHPSNTSSKFTYAAADAWRTAIEVAGPIGKSVGQIMCAPATAPSLKEKGAAEASQFACLARP</sequence>
<accession>A0A0C9TLP6</accession>
<keyword evidence="2" id="KW-1185">Reference proteome</keyword>
<dbReference type="EMBL" id="KN837938">
    <property type="protein sequence ID" value="KIJ22794.1"/>
    <property type="molecule type" value="Genomic_DNA"/>
</dbReference>
<dbReference type="Proteomes" id="UP000054279">
    <property type="component" value="Unassembled WGS sequence"/>
</dbReference>
<organism evidence="1 2">
    <name type="scientific">Sphaerobolus stellatus (strain SS14)</name>
    <dbReference type="NCBI Taxonomy" id="990650"/>
    <lineage>
        <taxon>Eukaryota</taxon>
        <taxon>Fungi</taxon>
        <taxon>Dikarya</taxon>
        <taxon>Basidiomycota</taxon>
        <taxon>Agaricomycotina</taxon>
        <taxon>Agaricomycetes</taxon>
        <taxon>Phallomycetidae</taxon>
        <taxon>Geastrales</taxon>
        <taxon>Sphaerobolaceae</taxon>
        <taxon>Sphaerobolus</taxon>
    </lineage>
</organism>
<dbReference type="AlphaFoldDB" id="A0A0C9TLP6"/>
<protein>
    <submittedName>
        <fullName evidence="1">Uncharacterized protein</fullName>
    </submittedName>
</protein>
<reference evidence="1 2" key="1">
    <citation type="submission" date="2014-06" db="EMBL/GenBank/DDBJ databases">
        <title>Evolutionary Origins and Diversification of the Mycorrhizal Mutualists.</title>
        <authorList>
            <consortium name="DOE Joint Genome Institute"/>
            <consortium name="Mycorrhizal Genomics Consortium"/>
            <person name="Kohler A."/>
            <person name="Kuo A."/>
            <person name="Nagy L.G."/>
            <person name="Floudas D."/>
            <person name="Copeland A."/>
            <person name="Barry K.W."/>
            <person name="Cichocki N."/>
            <person name="Veneault-Fourrey C."/>
            <person name="LaButti K."/>
            <person name="Lindquist E.A."/>
            <person name="Lipzen A."/>
            <person name="Lundell T."/>
            <person name="Morin E."/>
            <person name="Murat C."/>
            <person name="Riley R."/>
            <person name="Ohm R."/>
            <person name="Sun H."/>
            <person name="Tunlid A."/>
            <person name="Henrissat B."/>
            <person name="Grigoriev I.V."/>
            <person name="Hibbett D.S."/>
            <person name="Martin F."/>
        </authorList>
    </citation>
    <scope>NUCLEOTIDE SEQUENCE [LARGE SCALE GENOMIC DNA]</scope>
    <source>
        <strain evidence="1 2">SS14</strain>
    </source>
</reference>
<evidence type="ECO:0000313" key="1">
    <source>
        <dbReference type="EMBL" id="KIJ22794.1"/>
    </source>
</evidence>
<proteinExistence type="predicted"/>
<gene>
    <name evidence="1" type="ORF">M422DRAFT_276720</name>
</gene>
<dbReference type="HOGENOM" id="CLU_2374155_0_0_1"/>
<name>A0A0C9TLP6_SPHS4</name>